<dbReference type="AlphaFoldDB" id="A0A0S4L434"/>
<dbReference type="InterPro" id="IPR045584">
    <property type="entry name" value="Pilin-like"/>
</dbReference>
<dbReference type="EMBL" id="CZPZ01000001">
    <property type="protein sequence ID" value="CUS31454.1"/>
    <property type="molecule type" value="Genomic_DNA"/>
</dbReference>
<keyword evidence="8" id="KW-1133">Transmembrane helix</keyword>
<dbReference type="PANTHER" id="PTHR38831:SF2">
    <property type="entry name" value="TYPE II SECRETION SYSTEM PROTEIN K"/>
    <property type="match status" value="1"/>
</dbReference>
<dbReference type="Gene3D" id="1.10.40.60">
    <property type="entry name" value="EpsJ-like"/>
    <property type="match status" value="2"/>
</dbReference>
<dbReference type="SUPFAM" id="SSF81585">
    <property type="entry name" value="PsbU/PolX domain-like"/>
    <property type="match status" value="1"/>
</dbReference>
<accession>A0A0S4L434</accession>
<evidence type="ECO:0000313" key="12">
    <source>
        <dbReference type="Proteomes" id="UP000198736"/>
    </source>
</evidence>
<dbReference type="InterPro" id="IPR049031">
    <property type="entry name" value="T2SSK_SAM-like_1st"/>
</dbReference>
<dbReference type="Gene3D" id="3.30.1300.30">
    <property type="entry name" value="GSPII I/J protein-like"/>
    <property type="match status" value="1"/>
</dbReference>
<dbReference type="SUPFAM" id="SSF158544">
    <property type="entry name" value="GspK insert domain-like"/>
    <property type="match status" value="1"/>
</dbReference>
<dbReference type="Pfam" id="PF21687">
    <property type="entry name" value="T2SSK_1st"/>
    <property type="match status" value="1"/>
</dbReference>
<keyword evidence="3" id="KW-0813">Transport</keyword>
<keyword evidence="5" id="KW-0997">Cell inner membrane</keyword>
<dbReference type="InterPro" id="IPR038072">
    <property type="entry name" value="GspK_central_sf"/>
</dbReference>
<dbReference type="GO" id="GO:0009306">
    <property type="term" value="P:protein secretion"/>
    <property type="evidence" value="ECO:0007669"/>
    <property type="project" value="InterPro"/>
</dbReference>
<gene>
    <name evidence="11" type="ORF">COMA2_10112</name>
</gene>
<evidence type="ECO:0000256" key="9">
    <source>
        <dbReference type="ARBA" id="ARBA00023136"/>
    </source>
</evidence>
<protein>
    <submittedName>
        <fullName evidence="11">Putative Type II secretion system protein K</fullName>
    </submittedName>
</protein>
<dbReference type="NCBIfam" id="NF037980">
    <property type="entry name" value="T2SS_GspK"/>
    <property type="match status" value="1"/>
</dbReference>
<keyword evidence="9" id="KW-0472">Membrane</keyword>
<reference evidence="12" key="1">
    <citation type="submission" date="2015-10" db="EMBL/GenBank/DDBJ databases">
        <authorList>
            <person name="Luecker S."/>
            <person name="Luecker S."/>
        </authorList>
    </citation>
    <scope>NUCLEOTIDE SEQUENCE [LARGE SCALE GENOMIC DNA]</scope>
</reference>
<dbReference type="Proteomes" id="UP000198736">
    <property type="component" value="Unassembled WGS sequence"/>
</dbReference>
<evidence type="ECO:0000256" key="1">
    <source>
        <dbReference type="ARBA" id="ARBA00004533"/>
    </source>
</evidence>
<sequence length="314" mass="35079">MPRADERGVALLLALLVLTLLTAMILEFDAEARREYRAAAAFRDDYKTGMLTRAAVQAARAVLLQDLLREKMTGQKYDAPTDIWAMPIKNYPIGDGFLTAQIQDETGKFNLNDLASTTGGDLEQKKKILRAKRLFELLRVSPTLVDALIDWMDQDEVPQPAGAESLYYQSLRPPYRSANSPLPGLGDLRLIKGFTPEIIERISPYVTVFPQDGGVPMNINTADPIVIQTLDPTVTQTMAIEIVQGRPYKTKVDLDRVSSFQEIGRTLRSDYDVKSDYFSARLAVTVNETTKTSWAVLKRDATKGESSVEYLKIL</sequence>
<evidence type="ECO:0000256" key="8">
    <source>
        <dbReference type="ARBA" id="ARBA00022989"/>
    </source>
</evidence>
<name>A0A0S4L434_9BACT</name>
<evidence type="ECO:0000256" key="7">
    <source>
        <dbReference type="ARBA" id="ARBA00022927"/>
    </source>
</evidence>
<comment type="similarity">
    <text evidence="2">Belongs to the GSP K family.</text>
</comment>
<evidence type="ECO:0000256" key="3">
    <source>
        <dbReference type="ARBA" id="ARBA00022448"/>
    </source>
</evidence>
<dbReference type="InterPro" id="IPR005628">
    <property type="entry name" value="GspK"/>
</dbReference>
<evidence type="ECO:0000259" key="10">
    <source>
        <dbReference type="Pfam" id="PF21687"/>
    </source>
</evidence>
<feature type="domain" description="T2SS protein K first SAM-like" evidence="10">
    <location>
        <begin position="107"/>
        <end position="211"/>
    </location>
</feature>
<keyword evidence="7" id="KW-0653">Protein transport</keyword>
<comment type="subcellular location">
    <subcellularLocation>
        <location evidence="1">Cell inner membrane</location>
    </subcellularLocation>
</comment>
<keyword evidence="12" id="KW-1185">Reference proteome</keyword>
<evidence type="ECO:0000256" key="4">
    <source>
        <dbReference type="ARBA" id="ARBA00022475"/>
    </source>
</evidence>
<proteinExistence type="inferred from homology"/>
<dbReference type="STRING" id="1742973.COMA2_10112"/>
<organism evidence="11 12">
    <name type="scientific">Candidatus Nitrospira nitrificans</name>
    <dbReference type="NCBI Taxonomy" id="1742973"/>
    <lineage>
        <taxon>Bacteria</taxon>
        <taxon>Pseudomonadati</taxon>
        <taxon>Nitrospirota</taxon>
        <taxon>Nitrospiria</taxon>
        <taxon>Nitrospirales</taxon>
        <taxon>Nitrospiraceae</taxon>
        <taxon>Nitrospira</taxon>
    </lineage>
</organism>
<dbReference type="OrthoDB" id="5398238at2"/>
<dbReference type="GO" id="GO:0005886">
    <property type="term" value="C:plasma membrane"/>
    <property type="evidence" value="ECO:0007669"/>
    <property type="project" value="UniProtKB-SubCell"/>
</dbReference>
<dbReference type="PIRSF" id="PIRSF002786">
    <property type="entry name" value="XcpX"/>
    <property type="match status" value="1"/>
</dbReference>
<dbReference type="RefSeq" id="WP_090893676.1">
    <property type="nucleotide sequence ID" value="NZ_CZPZ01000001.1"/>
</dbReference>
<dbReference type="SUPFAM" id="SSF54523">
    <property type="entry name" value="Pili subunits"/>
    <property type="match status" value="1"/>
</dbReference>
<keyword evidence="4" id="KW-1003">Cell membrane</keyword>
<evidence type="ECO:0000313" key="11">
    <source>
        <dbReference type="EMBL" id="CUS31454.1"/>
    </source>
</evidence>
<evidence type="ECO:0000256" key="5">
    <source>
        <dbReference type="ARBA" id="ARBA00022519"/>
    </source>
</evidence>
<evidence type="ECO:0000256" key="2">
    <source>
        <dbReference type="ARBA" id="ARBA00007246"/>
    </source>
</evidence>
<evidence type="ECO:0000256" key="6">
    <source>
        <dbReference type="ARBA" id="ARBA00022692"/>
    </source>
</evidence>
<dbReference type="PANTHER" id="PTHR38831">
    <property type="entry name" value="TYPE II SECRETION SYSTEM PROTEIN K"/>
    <property type="match status" value="1"/>
</dbReference>
<keyword evidence="6" id="KW-0812">Transmembrane</keyword>